<comment type="subcellular location">
    <subcellularLocation>
        <location evidence="1">Membrane</location>
        <topology evidence="1">Multi-pass membrane protein</topology>
    </subcellularLocation>
</comment>
<comment type="caution">
    <text evidence="7">The sequence shown here is derived from an EMBL/GenBank/DDBJ whole genome shotgun (WGS) entry which is preliminary data.</text>
</comment>
<feature type="transmembrane region" description="Helical" evidence="6">
    <location>
        <begin position="104"/>
        <end position="124"/>
    </location>
</feature>
<dbReference type="InterPro" id="IPR038330">
    <property type="entry name" value="TspO/MBR-related_sf"/>
</dbReference>
<evidence type="ECO:0000256" key="1">
    <source>
        <dbReference type="ARBA" id="ARBA00004141"/>
    </source>
</evidence>
<evidence type="ECO:0000313" key="8">
    <source>
        <dbReference type="Proteomes" id="UP000466442"/>
    </source>
</evidence>
<dbReference type="OrthoDB" id="8841220at2759"/>
<organism evidence="7 8">
    <name type="scientific">Apolygus lucorum</name>
    <name type="common">Small green plant bug</name>
    <name type="synonym">Lygocoris lucorum</name>
    <dbReference type="NCBI Taxonomy" id="248454"/>
    <lineage>
        <taxon>Eukaryota</taxon>
        <taxon>Metazoa</taxon>
        <taxon>Ecdysozoa</taxon>
        <taxon>Arthropoda</taxon>
        <taxon>Hexapoda</taxon>
        <taxon>Insecta</taxon>
        <taxon>Pterygota</taxon>
        <taxon>Neoptera</taxon>
        <taxon>Paraneoptera</taxon>
        <taxon>Hemiptera</taxon>
        <taxon>Heteroptera</taxon>
        <taxon>Panheteroptera</taxon>
        <taxon>Cimicomorpha</taxon>
        <taxon>Miridae</taxon>
        <taxon>Mirini</taxon>
        <taxon>Apolygus</taxon>
    </lineage>
</organism>
<sequence>MPLPLGAIGATVLPNVGGWVGGVAVMKSYSGWYKAALATAIPNVGGILGALGMRKEVANDSWYMTSLKKPSWTPPRGAFGPVWTMLYSSMGYASYLVWRDGGGFEGAALPLAAYGTQLALNWAWTPIFFGCHSPKWGLVDITLLSITAGATSLLFFNVNQTAGLMMIPYLGWLGVATSLNYWIYVNNREDDEKKD</sequence>
<evidence type="ECO:0000313" key="7">
    <source>
        <dbReference type="EMBL" id="KAF6208914.1"/>
    </source>
</evidence>
<evidence type="ECO:0000256" key="5">
    <source>
        <dbReference type="ARBA" id="ARBA00023136"/>
    </source>
</evidence>
<proteinExistence type="inferred from homology"/>
<dbReference type="AlphaFoldDB" id="A0A8S9XK17"/>
<name>A0A8S9XK17_APOLU</name>
<dbReference type="InterPro" id="IPR004307">
    <property type="entry name" value="TspO_MBR"/>
</dbReference>
<feature type="transmembrane region" description="Helical" evidence="6">
    <location>
        <begin position="136"/>
        <end position="156"/>
    </location>
</feature>
<keyword evidence="3 6" id="KW-0812">Transmembrane</keyword>
<evidence type="ECO:0000256" key="6">
    <source>
        <dbReference type="SAM" id="Phobius"/>
    </source>
</evidence>
<keyword evidence="4 6" id="KW-1133">Transmembrane helix</keyword>
<dbReference type="EMBL" id="WIXP02000006">
    <property type="protein sequence ID" value="KAF6208914.1"/>
    <property type="molecule type" value="Genomic_DNA"/>
</dbReference>
<dbReference type="PANTHER" id="PTHR10057">
    <property type="entry name" value="PERIPHERAL-TYPE BENZODIAZEPINE RECEPTOR"/>
    <property type="match status" value="1"/>
</dbReference>
<evidence type="ECO:0000256" key="4">
    <source>
        <dbReference type="ARBA" id="ARBA00022989"/>
    </source>
</evidence>
<evidence type="ECO:0000256" key="3">
    <source>
        <dbReference type="ARBA" id="ARBA00022692"/>
    </source>
</evidence>
<feature type="transmembrane region" description="Helical" evidence="6">
    <location>
        <begin position="162"/>
        <end position="184"/>
    </location>
</feature>
<dbReference type="Pfam" id="PF03073">
    <property type="entry name" value="TspO_MBR"/>
    <property type="match status" value="1"/>
</dbReference>
<evidence type="ECO:0000256" key="2">
    <source>
        <dbReference type="ARBA" id="ARBA00007524"/>
    </source>
</evidence>
<dbReference type="GO" id="GO:0005741">
    <property type="term" value="C:mitochondrial outer membrane"/>
    <property type="evidence" value="ECO:0007669"/>
    <property type="project" value="TreeGrafter"/>
</dbReference>
<dbReference type="CDD" id="cd15904">
    <property type="entry name" value="TSPO_MBR"/>
    <property type="match status" value="1"/>
</dbReference>
<dbReference type="FunFam" id="1.20.1260.100:FF:000001">
    <property type="entry name" value="translocator protein 2"/>
    <property type="match status" value="1"/>
</dbReference>
<keyword evidence="8" id="KW-1185">Reference proteome</keyword>
<accession>A0A8S9XK17</accession>
<gene>
    <name evidence="7" type="ORF">GE061_014656</name>
</gene>
<comment type="similarity">
    <text evidence="2">Belongs to the TspO/BZRP family.</text>
</comment>
<dbReference type="GO" id="GO:0033013">
    <property type="term" value="P:tetrapyrrole metabolic process"/>
    <property type="evidence" value="ECO:0007669"/>
    <property type="project" value="UniProtKB-ARBA"/>
</dbReference>
<dbReference type="Proteomes" id="UP000466442">
    <property type="component" value="Unassembled WGS sequence"/>
</dbReference>
<dbReference type="PANTHER" id="PTHR10057:SF0">
    <property type="entry name" value="TRANSLOCATOR PROTEIN"/>
    <property type="match status" value="1"/>
</dbReference>
<dbReference type="Gene3D" id="1.20.1260.100">
    <property type="entry name" value="TspO/MBR protein"/>
    <property type="match status" value="1"/>
</dbReference>
<protein>
    <recommendedName>
        <fullName evidence="9">Translocator protein</fullName>
    </recommendedName>
</protein>
<keyword evidence="5 6" id="KW-0472">Membrane</keyword>
<evidence type="ECO:0008006" key="9">
    <source>
        <dbReference type="Google" id="ProtNLM"/>
    </source>
</evidence>
<reference evidence="7" key="1">
    <citation type="journal article" date="2021" name="Mol. Ecol. Resour.">
        <title>Apolygus lucorum genome provides insights into omnivorousness and mesophyll feeding.</title>
        <authorList>
            <person name="Liu Y."/>
            <person name="Liu H."/>
            <person name="Wang H."/>
            <person name="Huang T."/>
            <person name="Liu B."/>
            <person name="Yang B."/>
            <person name="Yin L."/>
            <person name="Li B."/>
            <person name="Zhang Y."/>
            <person name="Zhang S."/>
            <person name="Jiang F."/>
            <person name="Zhang X."/>
            <person name="Ren Y."/>
            <person name="Wang B."/>
            <person name="Wang S."/>
            <person name="Lu Y."/>
            <person name="Wu K."/>
            <person name="Fan W."/>
            <person name="Wang G."/>
        </authorList>
    </citation>
    <scope>NUCLEOTIDE SEQUENCE</scope>
    <source>
        <strain evidence="7">12Hb</strain>
    </source>
</reference>